<evidence type="ECO:0008006" key="6">
    <source>
        <dbReference type="Google" id="ProtNLM"/>
    </source>
</evidence>
<dbReference type="InterPro" id="IPR006143">
    <property type="entry name" value="RND_pump_MFP"/>
</dbReference>
<dbReference type="SUPFAM" id="SSF111369">
    <property type="entry name" value="HlyD-like secretion proteins"/>
    <property type="match status" value="1"/>
</dbReference>
<proteinExistence type="inferred from homology"/>
<evidence type="ECO:0000259" key="2">
    <source>
        <dbReference type="Pfam" id="PF25967"/>
    </source>
</evidence>
<evidence type="ECO:0000313" key="5">
    <source>
        <dbReference type="Proteomes" id="UP000027154"/>
    </source>
</evidence>
<gene>
    <name evidence="4" type="ORF">DC53_14010</name>
</gene>
<dbReference type="Pfam" id="PF25973">
    <property type="entry name" value="BSH_CzcB"/>
    <property type="match status" value="1"/>
</dbReference>
<sequence>MIFNYLKLTVFILSVYFLNGCSDNNNQNESTLAASKPAKLLTIKESNLEQFLRYPATVKPQKSSDLSFEVSGIVKEVLVTESQRVNAGDVIAILDSRDIKESYNATLSQFNIADKEYQRMLKLMGTNAIAKNELDKRRSDKEVAETKLKTAKKALEDTTLKAPFSCLIAELNLKEKQVVQAGSTAVSIIADGLMEATINLPASVIATAKPQSASNTAAFVTFVFDPSNKLPAVFQEANLNADATSQTYQVKFAFKSPENLNILPGMNATVWFKDPTSTLNDKGLVQVPLSAIGIENEKTYVWKVTPDTGTVSKQIVTLEKSATKNAIIKEGLVSGDVIVTAGIASLYEGIQVHAWSEKQ</sequence>
<feature type="domain" description="Multidrug resistance protein MdtA-like C-terminal permuted SH3" evidence="2">
    <location>
        <begin position="285"/>
        <end position="343"/>
    </location>
</feature>
<reference evidence="4 5" key="1">
    <citation type="submission" date="2014-04" db="EMBL/GenBank/DDBJ databases">
        <title>Pseudoalteromonas galatheae sp. nov., isolated from a deep-sea polychaete near Canal Concepcion, Chile.</title>
        <authorList>
            <person name="Machado H.R."/>
            <person name="Gram L."/>
            <person name="Vynne N.G."/>
        </authorList>
    </citation>
    <scope>NUCLEOTIDE SEQUENCE [LARGE SCALE GENOMIC DNA]</scope>
    <source>
        <strain evidence="4 5">KMM216</strain>
    </source>
</reference>
<evidence type="ECO:0000259" key="3">
    <source>
        <dbReference type="Pfam" id="PF25973"/>
    </source>
</evidence>
<dbReference type="Gene3D" id="2.40.50.100">
    <property type="match status" value="1"/>
</dbReference>
<feature type="domain" description="CzcB-like barrel-sandwich hybrid" evidence="3">
    <location>
        <begin position="69"/>
        <end position="187"/>
    </location>
</feature>
<evidence type="ECO:0000313" key="4">
    <source>
        <dbReference type="EMBL" id="KDC50018.1"/>
    </source>
</evidence>
<dbReference type="InterPro" id="IPR058627">
    <property type="entry name" value="MdtA-like_C"/>
</dbReference>
<organism evidence="4 5">
    <name type="scientific">Pseudoalteromonas fuliginea</name>
    <dbReference type="NCBI Taxonomy" id="1872678"/>
    <lineage>
        <taxon>Bacteria</taxon>
        <taxon>Pseudomonadati</taxon>
        <taxon>Pseudomonadota</taxon>
        <taxon>Gammaproteobacteria</taxon>
        <taxon>Alteromonadales</taxon>
        <taxon>Pseudoalteromonadaceae</taxon>
        <taxon>Pseudoalteromonas</taxon>
    </lineage>
</organism>
<dbReference type="AlphaFoldDB" id="A0ABD3Y7A3"/>
<comment type="similarity">
    <text evidence="1">Belongs to the membrane fusion protein (MFP) (TC 8.A.1) family.</text>
</comment>
<comment type="caution">
    <text evidence="4">The sequence shown here is derived from an EMBL/GenBank/DDBJ whole genome shotgun (WGS) entry which is preliminary data.</text>
</comment>
<name>A0ABD3Y7A3_9GAMM</name>
<evidence type="ECO:0000256" key="1">
    <source>
        <dbReference type="ARBA" id="ARBA00009477"/>
    </source>
</evidence>
<accession>A0ABD3Y7A3</accession>
<dbReference type="PANTHER" id="PTHR30469:SF20">
    <property type="entry name" value="EFFLUX RND TRANSPORTER PERIPLASMIC ADAPTOR SUBUNIT"/>
    <property type="match status" value="1"/>
</dbReference>
<dbReference type="NCBIfam" id="TIGR01730">
    <property type="entry name" value="RND_mfp"/>
    <property type="match status" value="1"/>
</dbReference>
<dbReference type="RefSeq" id="WP_050484148.1">
    <property type="nucleotide sequence ID" value="NZ_JJNZ01000048.1"/>
</dbReference>
<dbReference type="PANTHER" id="PTHR30469">
    <property type="entry name" value="MULTIDRUG RESISTANCE PROTEIN MDTA"/>
    <property type="match status" value="1"/>
</dbReference>
<dbReference type="Proteomes" id="UP000027154">
    <property type="component" value="Unassembled WGS sequence"/>
</dbReference>
<dbReference type="InterPro" id="IPR058647">
    <property type="entry name" value="BSH_CzcB-like"/>
</dbReference>
<dbReference type="Gene3D" id="2.40.420.20">
    <property type="match status" value="1"/>
</dbReference>
<dbReference type="Gene3D" id="1.10.287.470">
    <property type="entry name" value="Helix hairpin bin"/>
    <property type="match status" value="1"/>
</dbReference>
<dbReference type="Pfam" id="PF25967">
    <property type="entry name" value="RND-MFP_C"/>
    <property type="match status" value="1"/>
</dbReference>
<dbReference type="EMBL" id="JJNZ01000048">
    <property type="protein sequence ID" value="KDC50018.1"/>
    <property type="molecule type" value="Genomic_DNA"/>
</dbReference>
<protein>
    <recommendedName>
        <fullName evidence="6">Efflux RND transporter periplasmic adaptor subunit</fullName>
    </recommendedName>
</protein>